<keyword evidence="2 10" id="KW-0479">Metal-binding</keyword>
<dbReference type="EnsemblMetazoa" id="G27790.1">
    <property type="protein sequence ID" value="G27790.1:cds"/>
    <property type="gene ID" value="G27790"/>
</dbReference>
<dbReference type="PROSITE" id="PS50071">
    <property type="entry name" value="HOMEOBOX_2"/>
    <property type="match status" value="1"/>
</dbReference>
<dbReference type="GO" id="GO:0046872">
    <property type="term" value="F:metal ion binding"/>
    <property type="evidence" value="ECO:0007669"/>
    <property type="project" value="UniProtKB-KW"/>
</dbReference>
<evidence type="ECO:0000256" key="2">
    <source>
        <dbReference type="ARBA" id="ARBA00022723"/>
    </source>
</evidence>
<evidence type="ECO:0000313" key="15">
    <source>
        <dbReference type="EnsemblMetazoa" id="G27790.1:cds"/>
    </source>
</evidence>
<dbReference type="PANTHER" id="PTHR24208">
    <property type="entry name" value="LIM/HOMEOBOX PROTEIN LHX"/>
    <property type="match status" value="1"/>
</dbReference>
<dbReference type="AlphaFoldDB" id="A0A8W8LDK7"/>
<keyword evidence="6 9" id="KW-0238">DNA-binding</keyword>
<evidence type="ECO:0000259" key="14">
    <source>
        <dbReference type="PROSITE" id="PS50071"/>
    </source>
</evidence>
<dbReference type="PANTHER" id="PTHR24208:SF166">
    <property type="entry name" value="LIM HOMEOBOX TRANSCRIPTION FACTOR 1 ALPHA, ISOFORM B"/>
    <property type="match status" value="1"/>
</dbReference>
<dbReference type="InterPro" id="IPR050453">
    <property type="entry name" value="LIM_Homeobox_TF"/>
</dbReference>
<dbReference type="Pfam" id="PF00046">
    <property type="entry name" value="Homeodomain"/>
    <property type="match status" value="1"/>
</dbReference>
<evidence type="ECO:0000256" key="7">
    <source>
        <dbReference type="ARBA" id="ARBA00023155"/>
    </source>
</evidence>
<dbReference type="CDD" id="cd09371">
    <property type="entry name" value="LIM1_Lmx1b"/>
    <property type="match status" value="1"/>
</dbReference>
<dbReference type="FunFam" id="1.10.10.60:FF:000448">
    <property type="entry name" value="LIM/homeobox protein Lhx4"/>
    <property type="match status" value="1"/>
</dbReference>
<dbReference type="PROSITE" id="PS50023">
    <property type="entry name" value="LIM_DOMAIN_2"/>
    <property type="match status" value="2"/>
</dbReference>
<evidence type="ECO:0000256" key="10">
    <source>
        <dbReference type="PROSITE-ProRule" id="PRU00125"/>
    </source>
</evidence>
<keyword evidence="4 10" id="KW-0862">Zinc</keyword>
<evidence type="ECO:0000259" key="13">
    <source>
        <dbReference type="PROSITE" id="PS50023"/>
    </source>
</evidence>
<dbReference type="SUPFAM" id="SSF57716">
    <property type="entry name" value="Glucocorticoid receptor-like (DNA-binding domain)"/>
    <property type="match status" value="2"/>
</dbReference>
<feature type="compositionally biased region" description="Polar residues" evidence="12">
    <location>
        <begin position="327"/>
        <end position="347"/>
    </location>
</feature>
<evidence type="ECO:0000256" key="3">
    <source>
        <dbReference type="ARBA" id="ARBA00022737"/>
    </source>
</evidence>
<organism evidence="15 16">
    <name type="scientific">Magallana gigas</name>
    <name type="common">Pacific oyster</name>
    <name type="synonym">Crassostrea gigas</name>
    <dbReference type="NCBI Taxonomy" id="29159"/>
    <lineage>
        <taxon>Eukaryota</taxon>
        <taxon>Metazoa</taxon>
        <taxon>Spiralia</taxon>
        <taxon>Lophotrochozoa</taxon>
        <taxon>Mollusca</taxon>
        <taxon>Bivalvia</taxon>
        <taxon>Autobranchia</taxon>
        <taxon>Pteriomorphia</taxon>
        <taxon>Ostreida</taxon>
        <taxon>Ostreoidea</taxon>
        <taxon>Ostreidae</taxon>
        <taxon>Magallana</taxon>
    </lineage>
</organism>
<keyword evidence="7 9" id="KW-0371">Homeobox</keyword>
<evidence type="ECO:0000256" key="5">
    <source>
        <dbReference type="ARBA" id="ARBA00023038"/>
    </source>
</evidence>
<keyword evidence="3" id="KW-0677">Repeat</keyword>
<evidence type="ECO:0000256" key="4">
    <source>
        <dbReference type="ARBA" id="ARBA00022833"/>
    </source>
</evidence>
<evidence type="ECO:0000256" key="6">
    <source>
        <dbReference type="ARBA" id="ARBA00023125"/>
    </source>
</evidence>
<dbReference type="SUPFAM" id="SSF46689">
    <property type="entry name" value="Homeodomain-like"/>
    <property type="match status" value="1"/>
</dbReference>
<feature type="region of interest" description="Disordered" evidence="12">
    <location>
        <begin position="324"/>
        <end position="354"/>
    </location>
</feature>
<dbReference type="GO" id="GO:0030182">
    <property type="term" value="P:neuron differentiation"/>
    <property type="evidence" value="ECO:0007669"/>
    <property type="project" value="TreeGrafter"/>
</dbReference>
<dbReference type="Gene3D" id="1.10.10.60">
    <property type="entry name" value="Homeodomain-like"/>
    <property type="match status" value="1"/>
</dbReference>
<dbReference type="CDD" id="cd00086">
    <property type="entry name" value="homeodomain"/>
    <property type="match status" value="1"/>
</dbReference>
<evidence type="ECO:0000313" key="16">
    <source>
        <dbReference type="Proteomes" id="UP000005408"/>
    </source>
</evidence>
<dbReference type="InterPro" id="IPR017970">
    <property type="entry name" value="Homeobox_CS"/>
</dbReference>
<dbReference type="SMART" id="SM00132">
    <property type="entry name" value="LIM"/>
    <property type="match status" value="2"/>
</dbReference>
<dbReference type="GO" id="GO:0000977">
    <property type="term" value="F:RNA polymerase II transcription regulatory region sequence-specific DNA binding"/>
    <property type="evidence" value="ECO:0007669"/>
    <property type="project" value="TreeGrafter"/>
</dbReference>
<dbReference type="FunFam" id="2.10.110.10:FF:000006">
    <property type="entry name" value="LIM homeobox transcription factor 1-beta"/>
    <property type="match status" value="1"/>
</dbReference>
<keyword evidence="16" id="KW-1185">Reference proteome</keyword>
<dbReference type="Pfam" id="PF00412">
    <property type="entry name" value="LIM"/>
    <property type="match status" value="2"/>
</dbReference>
<dbReference type="GO" id="GO:0000981">
    <property type="term" value="F:DNA-binding transcription factor activity, RNA polymerase II-specific"/>
    <property type="evidence" value="ECO:0007669"/>
    <property type="project" value="InterPro"/>
</dbReference>
<evidence type="ECO:0000256" key="8">
    <source>
        <dbReference type="ARBA" id="ARBA00023242"/>
    </source>
</evidence>
<dbReference type="Gene3D" id="2.10.110.10">
    <property type="entry name" value="Cysteine Rich Protein"/>
    <property type="match status" value="2"/>
</dbReference>
<feature type="domain" description="Homeobox" evidence="14">
    <location>
        <begin position="219"/>
        <end position="279"/>
    </location>
</feature>
<feature type="region of interest" description="Disordered" evidence="12">
    <location>
        <begin position="202"/>
        <end position="224"/>
    </location>
</feature>
<keyword evidence="5 10" id="KW-0440">LIM domain</keyword>
<evidence type="ECO:0000256" key="12">
    <source>
        <dbReference type="SAM" id="MobiDB-lite"/>
    </source>
</evidence>
<sequence length="410" mass="46815">MSSFASEDKNKLKHPHPPLAESLHWCRPRLPAVVVVYFCRLFVKQDGKHAIISCPRNSHILPFNSASMPSQQHKEVCASCQYPIEDRFLLRVMDLPWHEQCVVCSVCQTQLTRTCFHRNRQFYCKNDYDKLFRRASCNGCGMFVIPTEFVMRAKGYVYHQQCFNCIECGQQLRQGDHCAIKDGQLFCGIDFEKEMNMMALSPRSDGSDSYEDGESDCGKHPKRPRTILTTSQRRKFKSAFELNPKPCRKVREQLAAETGLSVRVVQVWFQNQRAKVKKLARRQNQDGCGTKSGVQTKVKNEGKDCKFEREEDIDQDCLPKVRDDESMSSLISEPQNNNNIEQISPLSSGDHESYRSQLDLGRKGLDDGLSCVDPLFVNGGLPPHSHLDNSGLPNPIDKLYSMQNSYFSVE</sequence>
<evidence type="ECO:0000256" key="11">
    <source>
        <dbReference type="RuleBase" id="RU000682"/>
    </source>
</evidence>
<dbReference type="PROSITE" id="PS00027">
    <property type="entry name" value="HOMEOBOX_1"/>
    <property type="match status" value="1"/>
</dbReference>
<evidence type="ECO:0008006" key="17">
    <source>
        <dbReference type="Google" id="ProtNLM"/>
    </source>
</evidence>
<reference evidence="15" key="1">
    <citation type="submission" date="2022-08" db="UniProtKB">
        <authorList>
            <consortium name="EnsemblMetazoa"/>
        </authorList>
    </citation>
    <scope>IDENTIFICATION</scope>
    <source>
        <strain evidence="15">05x7-T-G4-1.051#20</strain>
    </source>
</reference>
<dbReference type="InterPro" id="IPR001356">
    <property type="entry name" value="HD"/>
</dbReference>
<feature type="domain" description="LIM zinc-binding" evidence="13">
    <location>
        <begin position="135"/>
        <end position="197"/>
    </location>
</feature>
<dbReference type="InterPro" id="IPR001781">
    <property type="entry name" value="Znf_LIM"/>
</dbReference>
<proteinExistence type="predicted"/>
<dbReference type="SMART" id="SM00389">
    <property type="entry name" value="HOX"/>
    <property type="match status" value="1"/>
</dbReference>
<feature type="DNA-binding region" description="Homeobox" evidence="9">
    <location>
        <begin position="221"/>
        <end position="280"/>
    </location>
</feature>
<feature type="domain" description="LIM zinc-binding" evidence="13">
    <location>
        <begin position="75"/>
        <end position="134"/>
    </location>
</feature>
<evidence type="ECO:0000256" key="1">
    <source>
        <dbReference type="ARBA" id="ARBA00004123"/>
    </source>
</evidence>
<dbReference type="Proteomes" id="UP000005408">
    <property type="component" value="Unassembled WGS sequence"/>
</dbReference>
<accession>A0A8W8LDK7</accession>
<evidence type="ECO:0000256" key="9">
    <source>
        <dbReference type="PROSITE-ProRule" id="PRU00108"/>
    </source>
</evidence>
<protein>
    <recommendedName>
        <fullName evidence="17">LIM homeobox transcription factor 1-alpha</fullName>
    </recommendedName>
</protein>
<comment type="subcellular location">
    <subcellularLocation>
        <location evidence="1 9 11">Nucleus</location>
    </subcellularLocation>
</comment>
<dbReference type="InterPro" id="IPR009057">
    <property type="entry name" value="Homeodomain-like_sf"/>
</dbReference>
<keyword evidence="8 9" id="KW-0539">Nucleus</keyword>
<name>A0A8W8LDK7_MAGGI</name>
<dbReference type="GO" id="GO:0005634">
    <property type="term" value="C:nucleus"/>
    <property type="evidence" value="ECO:0007669"/>
    <property type="project" value="UniProtKB-SubCell"/>
</dbReference>
<dbReference type="PROSITE" id="PS00478">
    <property type="entry name" value="LIM_DOMAIN_1"/>
    <property type="match status" value="1"/>
</dbReference>